<dbReference type="NCBIfam" id="TIGR01552">
    <property type="entry name" value="phd_fam"/>
    <property type="match status" value="1"/>
</dbReference>
<evidence type="ECO:0000256" key="3">
    <source>
        <dbReference type="SAM" id="Coils"/>
    </source>
</evidence>
<dbReference type="Pfam" id="PF02604">
    <property type="entry name" value="PhdYeFM_antitox"/>
    <property type="match status" value="1"/>
</dbReference>
<name>A0A6B3N315_9CYAN</name>
<evidence type="ECO:0000256" key="4">
    <source>
        <dbReference type="SAM" id="MobiDB-lite"/>
    </source>
</evidence>
<evidence type="ECO:0000313" key="5">
    <source>
        <dbReference type="EMBL" id="NER27569.1"/>
    </source>
</evidence>
<feature type="compositionally biased region" description="Basic residues" evidence="4">
    <location>
        <begin position="94"/>
        <end position="110"/>
    </location>
</feature>
<comment type="similarity">
    <text evidence="1 2">Belongs to the phD/YefM antitoxin family.</text>
</comment>
<proteinExistence type="inferred from homology"/>
<feature type="region of interest" description="Disordered" evidence="4">
    <location>
        <begin position="77"/>
        <end position="110"/>
    </location>
</feature>
<dbReference type="EMBL" id="JAAHFQ010000112">
    <property type="protein sequence ID" value="NER27569.1"/>
    <property type="molecule type" value="Genomic_DNA"/>
</dbReference>
<sequence>MIKLQDIHSLTEFKRNASNYVERIRETKAPMVLTINGEAAVIVQDALSFQHLLDRLQQLEKELKELKKEALRTEIRKGVDSGPATPLDIEKVIRRGQARSSQRRSTQHGA</sequence>
<dbReference type="InterPro" id="IPR036165">
    <property type="entry name" value="YefM-like_sf"/>
</dbReference>
<feature type="coiled-coil region" evidence="3">
    <location>
        <begin position="49"/>
        <end position="76"/>
    </location>
</feature>
<dbReference type="InterPro" id="IPR006442">
    <property type="entry name" value="Antitoxin_Phd/YefM"/>
</dbReference>
<organism evidence="5">
    <name type="scientific">Symploca sp. SIO1C4</name>
    <dbReference type="NCBI Taxonomy" id="2607765"/>
    <lineage>
        <taxon>Bacteria</taxon>
        <taxon>Bacillati</taxon>
        <taxon>Cyanobacteriota</taxon>
        <taxon>Cyanophyceae</taxon>
        <taxon>Coleofasciculales</taxon>
        <taxon>Coleofasciculaceae</taxon>
        <taxon>Symploca</taxon>
    </lineage>
</organism>
<protein>
    <recommendedName>
        <fullName evidence="2">Antitoxin</fullName>
    </recommendedName>
</protein>
<dbReference type="SUPFAM" id="SSF143120">
    <property type="entry name" value="YefM-like"/>
    <property type="match status" value="1"/>
</dbReference>
<comment type="caution">
    <text evidence="5">The sequence shown here is derived from an EMBL/GenBank/DDBJ whole genome shotgun (WGS) entry which is preliminary data.</text>
</comment>
<keyword evidence="3" id="KW-0175">Coiled coil</keyword>
<dbReference type="AlphaFoldDB" id="A0A6B3N315"/>
<evidence type="ECO:0000256" key="2">
    <source>
        <dbReference type="RuleBase" id="RU362080"/>
    </source>
</evidence>
<comment type="function">
    <text evidence="2">Antitoxin component of a type II toxin-antitoxin (TA) system.</text>
</comment>
<reference evidence="5" key="1">
    <citation type="submission" date="2019-11" db="EMBL/GenBank/DDBJ databases">
        <title>Genomic insights into an expanded diversity of filamentous marine cyanobacteria reveals the extraordinary biosynthetic potential of Moorea and Okeania.</title>
        <authorList>
            <person name="Ferreira Leao T."/>
            <person name="Wang M."/>
            <person name="Moss N."/>
            <person name="Da Silva R."/>
            <person name="Sanders J."/>
            <person name="Nurk S."/>
            <person name="Gurevich A."/>
            <person name="Humphrey G."/>
            <person name="Reher R."/>
            <person name="Zhu Q."/>
            <person name="Belda-Ferre P."/>
            <person name="Glukhov E."/>
            <person name="Rex R."/>
            <person name="Dorrestein P.C."/>
            <person name="Knight R."/>
            <person name="Pevzner P."/>
            <person name="Gerwick W.H."/>
            <person name="Gerwick L."/>
        </authorList>
    </citation>
    <scope>NUCLEOTIDE SEQUENCE</scope>
    <source>
        <strain evidence="5">SIO1C4</strain>
    </source>
</reference>
<evidence type="ECO:0000256" key="1">
    <source>
        <dbReference type="ARBA" id="ARBA00009981"/>
    </source>
</evidence>
<gene>
    <name evidence="5" type="ORF">F6J89_08020</name>
</gene>
<accession>A0A6B3N315</accession>